<protein>
    <submittedName>
        <fullName evidence="1">Uncharacterized protein</fullName>
    </submittedName>
</protein>
<organism evidence="1 2">
    <name type="scientific">Ajellomyces capsulatus</name>
    <name type="common">Darling's disease fungus</name>
    <name type="synonym">Histoplasma capsulatum</name>
    <dbReference type="NCBI Taxonomy" id="5037"/>
    <lineage>
        <taxon>Eukaryota</taxon>
        <taxon>Fungi</taxon>
        <taxon>Dikarya</taxon>
        <taxon>Ascomycota</taxon>
        <taxon>Pezizomycotina</taxon>
        <taxon>Eurotiomycetes</taxon>
        <taxon>Eurotiomycetidae</taxon>
        <taxon>Onygenales</taxon>
        <taxon>Ajellomycetaceae</taxon>
        <taxon>Histoplasma</taxon>
    </lineage>
</organism>
<reference evidence="1 2" key="1">
    <citation type="submission" date="2021-01" db="EMBL/GenBank/DDBJ databases">
        <title>Chromosome-level genome assembly of a human fungal pathogen reveals clustering of transcriptionally co-regulated genes.</title>
        <authorList>
            <person name="Voorhies M."/>
            <person name="Cohen S."/>
            <person name="Shea T.P."/>
            <person name="Petrus S."/>
            <person name="Munoz J.F."/>
            <person name="Poplawski S."/>
            <person name="Goldman W.E."/>
            <person name="Michael T."/>
            <person name="Cuomo C.A."/>
            <person name="Sil A."/>
            <person name="Beyhan S."/>
        </authorList>
    </citation>
    <scope>NUCLEOTIDE SEQUENCE [LARGE SCALE GENOMIC DNA]</scope>
    <source>
        <strain evidence="1 2">G184AR</strain>
    </source>
</reference>
<evidence type="ECO:0000313" key="1">
    <source>
        <dbReference type="EMBL" id="KAG5295640.1"/>
    </source>
</evidence>
<dbReference type="AlphaFoldDB" id="A0A8H8CZ97"/>
<gene>
    <name evidence="1" type="ORF">I7I52_05982</name>
</gene>
<sequence>MTAHASRMKTHQKYPKRKEVKITCSMTFPFQICQLTHLGKRRPANSSVAHYIHTSMNPTSPIILALESPLAGFWISKPPHREKLKYPILFRP</sequence>
<name>A0A8H8CZ97_AJECA</name>
<dbReference type="VEuPathDB" id="FungiDB:I7I52_05982"/>
<proteinExistence type="predicted"/>
<evidence type="ECO:0000313" key="2">
    <source>
        <dbReference type="Proteomes" id="UP000670092"/>
    </source>
</evidence>
<dbReference type="EMBL" id="JAEVHI010000003">
    <property type="protein sequence ID" value="KAG5295640.1"/>
    <property type="molecule type" value="Genomic_DNA"/>
</dbReference>
<accession>A0A8H8CZ97</accession>
<dbReference type="OrthoDB" id="5387214at2759"/>
<comment type="caution">
    <text evidence="1">The sequence shown here is derived from an EMBL/GenBank/DDBJ whole genome shotgun (WGS) entry which is preliminary data.</text>
</comment>
<dbReference type="Proteomes" id="UP000670092">
    <property type="component" value="Unassembled WGS sequence"/>
</dbReference>